<dbReference type="WormBase" id="F49A5.2">
    <property type="protein sequence ID" value="CE46615"/>
    <property type="gene ID" value="WBGene00009854"/>
    <property type="gene designation" value="clec-31"/>
</dbReference>
<dbReference type="SMR" id="O45528"/>
<organism evidence="4 5">
    <name type="scientific">Caenorhabditis elegans</name>
    <dbReference type="NCBI Taxonomy" id="6239"/>
    <lineage>
        <taxon>Eukaryota</taxon>
        <taxon>Metazoa</taxon>
        <taxon>Ecdysozoa</taxon>
        <taxon>Nematoda</taxon>
        <taxon>Chromadorea</taxon>
        <taxon>Rhabditida</taxon>
        <taxon>Rhabditina</taxon>
        <taxon>Rhabditomorpha</taxon>
        <taxon>Rhabditoidea</taxon>
        <taxon>Rhabditidae</taxon>
        <taxon>Peloderinae</taxon>
        <taxon>Caenorhabditis</taxon>
    </lineage>
</organism>
<dbReference type="PANTHER" id="PTHR22991">
    <property type="entry name" value="PROTEIN CBG13490"/>
    <property type="match status" value="1"/>
</dbReference>
<dbReference type="AlphaFoldDB" id="O45528"/>
<dbReference type="InParanoid" id="O45528"/>
<evidence type="ECO:0000313" key="4">
    <source>
        <dbReference type="EMBL" id="CAB04414.2"/>
    </source>
</evidence>
<dbReference type="Bgee" id="WBGene00009854">
    <property type="expression patterns" value="Expressed in adult organism and 1 other cell type or tissue"/>
</dbReference>
<feature type="domain" description="C-type lectin" evidence="3">
    <location>
        <begin position="117"/>
        <end position="236"/>
    </location>
</feature>
<dbReference type="Proteomes" id="UP000001940">
    <property type="component" value="Chromosome V"/>
</dbReference>
<dbReference type="SMART" id="SM00034">
    <property type="entry name" value="CLECT"/>
    <property type="match status" value="2"/>
</dbReference>
<dbReference type="InterPro" id="IPR016186">
    <property type="entry name" value="C-type_lectin-like/link_sf"/>
</dbReference>
<dbReference type="PANTHER" id="PTHR22991:SF44">
    <property type="entry name" value="C-TYPE LECTIN-RELATED"/>
    <property type="match status" value="1"/>
</dbReference>
<feature type="domain" description="C-type lectin" evidence="3">
    <location>
        <begin position="250"/>
        <end position="361"/>
    </location>
</feature>
<name>O45528_CAEEL</name>
<dbReference type="CTD" id="186002"/>
<dbReference type="CDD" id="cd00037">
    <property type="entry name" value="CLECT"/>
    <property type="match status" value="2"/>
</dbReference>
<sequence>MKLSVQHDWKLGPSSLIDESTSLVSKNPQPLSTRPPLSKKWSQFLKHHWLAVLIGVISEILILSGAVLLTYYLANNSTSVTGNTASSDIDSSTALSFTGTRSAPANISSCTFGFTYINGKCWRLFTDPQTRENADSACMSYGGSTLVSIKNEQENNAILNFVPNSAVENLWTGLHCKANTTCNWDLESRSTDTNLVYTNFASGLSSNECVYFITAGSEAGKWKSDSCNQTMSFICELPSTIHDDNCDNIYNNHCYLRYDLSYTVAEAQTFCKTKCANLVSINSANENRYVQSIYNDTNGYIQLGAMLLSSDDIYWLDGSLPVYNNIKRTLNGNCLFMSVSKHRRGFWYTVECTQRSWFLCKRPAGIVC</sequence>
<dbReference type="InterPro" id="IPR001304">
    <property type="entry name" value="C-type_lectin-like"/>
</dbReference>
<dbReference type="UCSC" id="F49A5.2">
    <property type="organism name" value="c. elegans"/>
</dbReference>
<evidence type="ECO:0000256" key="1">
    <source>
        <dbReference type="ARBA" id="ARBA00023157"/>
    </source>
</evidence>
<dbReference type="FunCoup" id="O45528">
    <property type="interactions" value="5"/>
</dbReference>
<dbReference type="PROSITE" id="PS50041">
    <property type="entry name" value="C_TYPE_LECTIN_2"/>
    <property type="match status" value="2"/>
</dbReference>
<dbReference type="OrthoDB" id="5826661at2759"/>
<evidence type="ECO:0000313" key="5">
    <source>
        <dbReference type="Proteomes" id="UP000001940"/>
    </source>
</evidence>
<feature type="transmembrane region" description="Helical" evidence="2">
    <location>
        <begin position="49"/>
        <end position="74"/>
    </location>
</feature>
<evidence type="ECO:0000313" key="6">
    <source>
        <dbReference type="WormBase" id="F49A5.2"/>
    </source>
</evidence>
<dbReference type="PaxDb" id="6239-F49A5.2"/>
<dbReference type="KEGG" id="cel:CELE_F49A5.2"/>
<proteinExistence type="predicted"/>
<dbReference type="STRING" id="6239.F49A5.2.1"/>
<dbReference type="PhylomeDB" id="O45528"/>
<dbReference type="PROSITE" id="PS00615">
    <property type="entry name" value="C_TYPE_LECTIN_1"/>
    <property type="match status" value="1"/>
</dbReference>
<dbReference type="Pfam" id="PF00059">
    <property type="entry name" value="Lectin_C"/>
    <property type="match status" value="2"/>
</dbReference>
<dbReference type="GeneID" id="186002"/>
<dbReference type="SUPFAM" id="SSF56436">
    <property type="entry name" value="C-type lectin-like"/>
    <property type="match status" value="2"/>
</dbReference>
<keyword evidence="1" id="KW-1015">Disulfide bond</keyword>
<evidence type="ECO:0000256" key="2">
    <source>
        <dbReference type="SAM" id="Phobius"/>
    </source>
</evidence>
<reference evidence="4 5" key="1">
    <citation type="journal article" date="1998" name="Science">
        <title>Genome sequence of the nematode C. elegans: a platform for investigating biology.</title>
        <authorList>
            <consortium name="The C. elegans sequencing consortium"/>
            <person name="Sulson J.E."/>
            <person name="Waterston R."/>
        </authorList>
    </citation>
    <scope>NUCLEOTIDE SEQUENCE [LARGE SCALE GENOMIC DNA]</scope>
    <source>
        <strain evidence="4 5">Bristol N2</strain>
    </source>
</reference>
<dbReference type="RefSeq" id="NP_507258.2">
    <property type="nucleotide sequence ID" value="NM_074857.3"/>
</dbReference>
<dbReference type="InterPro" id="IPR016187">
    <property type="entry name" value="CTDL_fold"/>
</dbReference>
<evidence type="ECO:0000259" key="3">
    <source>
        <dbReference type="PROSITE" id="PS50041"/>
    </source>
</evidence>
<keyword evidence="2" id="KW-0472">Membrane</keyword>
<keyword evidence="2" id="KW-1133">Transmembrane helix</keyword>
<dbReference type="Gene3D" id="3.10.100.10">
    <property type="entry name" value="Mannose-Binding Protein A, subunit A"/>
    <property type="match status" value="2"/>
</dbReference>
<protein>
    <submittedName>
        <fullName evidence="4">C-type lectin domain-containing protein</fullName>
    </submittedName>
</protein>
<keyword evidence="5" id="KW-1185">Reference proteome</keyword>
<dbReference type="HOGENOM" id="CLU_037161_1_0_1"/>
<dbReference type="AGR" id="WB:WBGene00009854"/>
<gene>
    <name evidence="4 6" type="primary">clec-31</name>
    <name evidence="4" type="ORF">CELE_F49A5.2</name>
    <name evidence="6" type="ORF">F49A5.2</name>
</gene>
<dbReference type="InterPro" id="IPR018378">
    <property type="entry name" value="C-type_lectin_CS"/>
</dbReference>
<dbReference type="eggNOG" id="KOG4297">
    <property type="taxonomic scope" value="Eukaryota"/>
</dbReference>
<dbReference type="InterPro" id="IPR050976">
    <property type="entry name" value="Snaclec"/>
</dbReference>
<accession>O45528</accession>
<dbReference type="EMBL" id="BX284605">
    <property type="protein sequence ID" value="CAB04414.2"/>
    <property type="molecule type" value="Genomic_DNA"/>
</dbReference>
<keyword evidence="2" id="KW-0812">Transmembrane</keyword>